<evidence type="ECO:0000256" key="9">
    <source>
        <dbReference type="PIRSR" id="PIRSR036565-2"/>
    </source>
</evidence>
<gene>
    <name evidence="14" type="primary">ipdC</name>
    <name evidence="14" type="ORF">GO485_02350</name>
    <name evidence="15" type="ORF">IP92_05690</name>
</gene>
<keyword evidence="6 9" id="KW-0460">Magnesium</keyword>
<dbReference type="GO" id="GO:0047434">
    <property type="term" value="F:indolepyruvate decarboxylase activity"/>
    <property type="evidence" value="ECO:0007669"/>
    <property type="project" value="UniProtKB-EC"/>
</dbReference>
<dbReference type="GO" id="GO:0005829">
    <property type="term" value="C:cytosol"/>
    <property type="evidence" value="ECO:0007669"/>
    <property type="project" value="TreeGrafter"/>
</dbReference>
<dbReference type="PIRSF" id="PIRSF036565">
    <property type="entry name" value="Pyruvt_ip_decrb"/>
    <property type="match status" value="1"/>
</dbReference>
<feature type="binding site" evidence="9">
    <location>
        <position position="427"/>
    </location>
    <ligand>
        <name>Mg(2+)</name>
        <dbReference type="ChEBI" id="CHEBI:18420"/>
    </ligand>
</feature>
<dbReference type="GO" id="GO:0009851">
    <property type="term" value="P:auxin biosynthetic process"/>
    <property type="evidence" value="ECO:0007669"/>
    <property type="project" value="InterPro"/>
</dbReference>
<evidence type="ECO:0000256" key="7">
    <source>
        <dbReference type="ARBA" id="ARBA00023052"/>
    </source>
</evidence>
<comment type="cofactor">
    <cofactor evidence="1">
        <name>a metal cation</name>
        <dbReference type="ChEBI" id="CHEBI:25213"/>
    </cofactor>
</comment>
<dbReference type="InterPro" id="IPR011766">
    <property type="entry name" value="TPP_enzyme_TPP-bd"/>
</dbReference>
<dbReference type="GO" id="GO:0004737">
    <property type="term" value="F:pyruvate decarboxylase activity"/>
    <property type="evidence" value="ECO:0007669"/>
    <property type="project" value="TreeGrafter"/>
</dbReference>
<dbReference type="InterPro" id="IPR029061">
    <property type="entry name" value="THDP-binding"/>
</dbReference>
<evidence type="ECO:0000313" key="14">
    <source>
        <dbReference type="EMBL" id="QGZ38003.1"/>
    </source>
</evidence>
<dbReference type="Pfam" id="PF00205">
    <property type="entry name" value="TPP_enzyme_M"/>
    <property type="match status" value="1"/>
</dbReference>
<dbReference type="GO" id="GO:0050177">
    <property type="term" value="F:phenylpyruvate decarboxylase activity"/>
    <property type="evidence" value="ECO:0007669"/>
    <property type="project" value="UniProtKB-EC"/>
</dbReference>
<comment type="cofactor">
    <cofactor evidence="2">
        <name>thiamine diphosphate</name>
        <dbReference type="ChEBI" id="CHEBI:58937"/>
    </cofactor>
</comment>
<evidence type="ECO:0000313" key="17">
    <source>
        <dbReference type="Proteomes" id="UP000437862"/>
    </source>
</evidence>
<keyword evidence="17" id="KW-1185">Reference proteome</keyword>
<dbReference type="InterPro" id="IPR017765">
    <property type="entry name" value="IPDC"/>
</dbReference>
<dbReference type="OrthoDB" id="9785953at2"/>
<dbReference type="Proteomes" id="UP000437862">
    <property type="component" value="Chromosome"/>
</dbReference>
<evidence type="ECO:0000256" key="4">
    <source>
        <dbReference type="ARBA" id="ARBA00022723"/>
    </source>
</evidence>
<dbReference type="EMBL" id="VLKW01000017">
    <property type="protein sequence ID" value="TWI41825.1"/>
    <property type="molecule type" value="Genomic_DNA"/>
</dbReference>
<feature type="binding site" evidence="9">
    <location>
        <position position="456"/>
    </location>
    <ligand>
        <name>Mg(2+)</name>
        <dbReference type="ChEBI" id="CHEBI:18420"/>
    </ligand>
</feature>
<dbReference type="InterPro" id="IPR012110">
    <property type="entry name" value="PDC/IPDC-like"/>
</dbReference>
<dbReference type="Gene3D" id="3.40.50.970">
    <property type="match status" value="2"/>
</dbReference>
<dbReference type="Gene3D" id="3.40.50.1220">
    <property type="entry name" value="TPP-binding domain"/>
    <property type="match status" value="1"/>
</dbReference>
<evidence type="ECO:0000313" key="16">
    <source>
        <dbReference type="Proteomes" id="UP000315112"/>
    </source>
</evidence>
<accession>A0A562PBH7</accession>
<feature type="domain" description="Thiamine pyrophosphate enzyme N-terminal TPP-binding" evidence="13">
    <location>
        <begin position="1"/>
        <end position="113"/>
    </location>
</feature>
<feature type="binding site" evidence="9">
    <location>
        <position position="454"/>
    </location>
    <ligand>
        <name>Mg(2+)</name>
        <dbReference type="ChEBI" id="CHEBI:18420"/>
    </ligand>
</feature>
<dbReference type="SUPFAM" id="SSF52518">
    <property type="entry name" value="Thiamin diphosphate-binding fold (THDP-binding)"/>
    <property type="match status" value="2"/>
</dbReference>
<dbReference type="RefSeq" id="WP_145881781.1">
    <property type="nucleotide sequence ID" value="NZ_CP046904.1"/>
</dbReference>
<keyword evidence="4 9" id="KW-0479">Metal-binding</keyword>
<dbReference type="Pfam" id="PF02776">
    <property type="entry name" value="TPP_enzyme_N"/>
    <property type="match status" value="1"/>
</dbReference>
<dbReference type="InterPro" id="IPR029035">
    <property type="entry name" value="DHS-like_NAD/FAD-binding_dom"/>
</dbReference>
<reference evidence="14 17" key="3">
    <citation type="submission" date="2019-12" db="EMBL/GenBank/DDBJ databases">
        <title>Draft Genome Sequences of Six Type Strains of the Genus Massilia.</title>
        <authorList>
            <person name="Miess H."/>
            <person name="Frediansyah A."/>
            <person name="Goeker M."/>
            <person name="Gross H."/>
        </authorList>
    </citation>
    <scope>NUCLEOTIDE SEQUENCE [LARGE SCALE GENOMIC DNA]</scope>
    <source>
        <strain evidence="14 17">DSM 26639</strain>
    </source>
</reference>
<evidence type="ECO:0000256" key="2">
    <source>
        <dbReference type="ARBA" id="ARBA00001964"/>
    </source>
</evidence>
<dbReference type="InterPro" id="IPR012001">
    <property type="entry name" value="Thiamin_PyroP_enz_TPP-bd_dom"/>
</dbReference>
<keyword evidence="5" id="KW-0210">Decarboxylase</keyword>
<dbReference type="NCBIfam" id="TIGR03394">
    <property type="entry name" value="indol_phenyl_DC"/>
    <property type="match status" value="1"/>
</dbReference>
<evidence type="ECO:0000256" key="8">
    <source>
        <dbReference type="ARBA" id="ARBA00023239"/>
    </source>
</evidence>
<evidence type="ECO:0000259" key="12">
    <source>
        <dbReference type="Pfam" id="PF02775"/>
    </source>
</evidence>
<dbReference type="EC" id="4.1.1.43" evidence="14"/>
<evidence type="ECO:0000256" key="3">
    <source>
        <dbReference type="ARBA" id="ARBA00007812"/>
    </source>
</evidence>
<reference evidence="15 16" key="1">
    <citation type="journal article" date="2015" name="Stand. Genomic Sci.">
        <title>Genomic Encyclopedia of Bacterial and Archaeal Type Strains, Phase III: the genomes of soil and plant-associated and newly described type strains.</title>
        <authorList>
            <person name="Whitman W.B."/>
            <person name="Woyke T."/>
            <person name="Klenk H.P."/>
            <person name="Zhou Y."/>
            <person name="Lilburn T.G."/>
            <person name="Beck B.J."/>
            <person name="De Vos P."/>
            <person name="Vandamme P."/>
            <person name="Eisen J.A."/>
            <person name="Garrity G."/>
            <person name="Hugenholtz P."/>
            <person name="Kyrpides N.C."/>
        </authorList>
    </citation>
    <scope>NUCLEOTIDE SEQUENCE [LARGE SCALE GENOMIC DNA]</scope>
    <source>
        <strain evidence="15 16">CGMCC 1.10685</strain>
    </source>
</reference>
<dbReference type="Pfam" id="PF02775">
    <property type="entry name" value="TPP_enzyme_C"/>
    <property type="match status" value="1"/>
</dbReference>
<comment type="cofactor">
    <cofactor evidence="9">
        <name>Mg(2+)</name>
        <dbReference type="ChEBI" id="CHEBI:18420"/>
    </cofactor>
    <text evidence="9">Binds 1 Mg(2+) per subunit.</text>
</comment>
<dbReference type="InterPro" id="IPR012000">
    <property type="entry name" value="Thiamin_PyroP_enz_cen_dom"/>
</dbReference>
<evidence type="ECO:0000313" key="15">
    <source>
        <dbReference type="EMBL" id="TWI41825.1"/>
    </source>
</evidence>
<dbReference type="AlphaFoldDB" id="A0A562PBH7"/>
<dbReference type="PANTHER" id="PTHR43452:SF30">
    <property type="entry name" value="PYRUVATE DECARBOXYLASE ISOZYME 1-RELATED"/>
    <property type="match status" value="1"/>
</dbReference>
<sequence length="543" mass="57416">MNLSYSLLTALRAAGARELFGLPGDFILPFLMQAEESGILPLYTLSHEPSIGFAADAAARFGGGIGVAVVTYGAGALNLVNAVAAAYAEKVPLVVISGAPGAHERNGGLLLHHQVRTLDSQLTVFAEITCAQAVLNDAATAPDQIARALRRCVAESRPVYIELPRDMADVPCAGVPLLPAPPVNPDAVAPCVADVAARLEAARRPVLMVGIEVRRFGIEEQVAALARHLRVPVVTTVMGRGVLTGHDVPLLGPYLGSAGDPAVADAVEESDLLLMLGVLHSDTNFAVADGKLDAERIVLAVDQGVVTPLRGYPDVPLRALVDGLLAQVPAPRRDAPAATFRRAVRELHPDGAPIWPLDVARGINDILARVGPMPIVSDMGDCFFTALDIEDAPLLAPGYYATMGYGVPAALGLQARSGQRPIVLVGDGAFQMTGWELGHCRRRGWDPIVILFNNAGWGMLRSFEPDACFNELGDWHFAALAEGLGGHGVRVGTRAELAAALEQAVATRGRFQMIEVMLPMGAQSDTLARFVMGARRRTARPIC</sequence>
<keyword evidence="8 14" id="KW-0456">Lyase</keyword>
<evidence type="ECO:0000256" key="5">
    <source>
        <dbReference type="ARBA" id="ARBA00022793"/>
    </source>
</evidence>
<dbReference type="InterPro" id="IPR047213">
    <property type="entry name" value="TPP_PYR_PDC_IPDC-like"/>
</dbReference>
<comment type="similarity">
    <text evidence="3 10">Belongs to the TPP enzyme family.</text>
</comment>
<keyword evidence="15" id="KW-0670">Pyruvate</keyword>
<keyword evidence="7 10" id="KW-0786">Thiamine pyrophosphate</keyword>
<organism evidence="15 16">
    <name type="scientific">Pseudoduganella flava</name>
    <dbReference type="NCBI Taxonomy" id="871742"/>
    <lineage>
        <taxon>Bacteria</taxon>
        <taxon>Pseudomonadati</taxon>
        <taxon>Pseudomonadota</taxon>
        <taxon>Betaproteobacteria</taxon>
        <taxon>Burkholderiales</taxon>
        <taxon>Oxalobacteraceae</taxon>
        <taxon>Telluria group</taxon>
        <taxon>Pseudoduganella</taxon>
    </lineage>
</organism>
<dbReference type="GO" id="GO:0000287">
    <property type="term" value="F:magnesium ion binding"/>
    <property type="evidence" value="ECO:0007669"/>
    <property type="project" value="InterPro"/>
</dbReference>
<feature type="domain" description="Thiamine pyrophosphate enzyme central" evidence="11">
    <location>
        <begin position="192"/>
        <end position="285"/>
    </location>
</feature>
<protein>
    <submittedName>
        <fullName evidence="14 15">Phenylpyruvate decarboxylase</fullName>
        <ecNumber evidence="14">4.1.1.43</ecNumber>
        <ecNumber evidence="14">4.1.1.74</ecNumber>
    </submittedName>
</protein>
<dbReference type="EC" id="4.1.1.74" evidence="14"/>
<name>A0A562PBH7_9BURK</name>
<feature type="domain" description="Thiamine pyrophosphate enzyme TPP-binding" evidence="12">
    <location>
        <begin position="394"/>
        <end position="515"/>
    </location>
</feature>
<evidence type="ECO:0000256" key="6">
    <source>
        <dbReference type="ARBA" id="ARBA00022842"/>
    </source>
</evidence>
<evidence type="ECO:0000256" key="1">
    <source>
        <dbReference type="ARBA" id="ARBA00001920"/>
    </source>
</evidence>
<dbReference type="CDD" id="cd07038">
    <property type="entry name" value="TPP_PYR_PDC_IPDC_like"/>
    <property type="match status" value="1"/>
</dbReference>
<dbReference type="GO" id="GO:0000949">
    <property type="term" value="P:aromatic amino acid family catabolic process to alcohol via Ehrlich pathway"/>
    <property type="evidence" value="ECO:0007669"/>
    <property type="project" value="TreeGrafter"/>
</dbReference>
<dbReference type="PANTHER" id="PTHR43452">
    <property type="entry name" value="PYRUVATE DECARBOXYLASE"/>
    <property type="match status" value="1"/>
</dbReference>
<evidence type="ECO:0000259" key="11">
    <source>
        <dbReference type="Pfam" id="PF00205"/>
    </source>
</evidence>
<proteinExistence type="inferred from homology"/>
<dbReference type="SUPFAM" id="SSF52467">
    <property type="entry name" value="DHS-like NAD/FAD-binding domain"/>
    <property type="match status" value="1"/>
</dbReference>
<dbReference type="EMBL" id="CP046904">
    <property type="protein sequence ID" value="QGZ38003.1"/>
    <property type="molecule type" value="Genomic_DNA"/>
</dbReference>
<dbReference type="GO" id="GO:0030976">
    <property type="term" value="F:thiamine pyrophosphate binding"/>
    <property type="evidence" value="ECO:0007669"/>
    <property type="project" value="InterPro"/>
</dbReference>
<evidence type="ECO:0000256" key="10">
    <source>
        <dbReference type="RuleBase" id="RU362132"/>
    </source>
</evidence>
<reference evidence="15" key="2">
    <citation type="submission" date="2019-07" db="EMBL/GenBank/DDBJ databases">
        <authorList>
            <person name="Whitman W."/>
            <person name="Huntemann M."/>
            <person name="Clum A."/>
            <person name="Pillay M."/>
            <person name="Palaniappan K."/>
            <person name="Varghese N."/>
            <person name="Mikhailova N."/>
            <person name="Stamatis D."/>
            <person name="Reddy T."/>
            <person name="Daum C."/>
            <person name="Shapiro N."/>
            <person name="Ivanova N."/>
            <person name="Kyrpides N."/>
            <person name="Woyke T."/>
        </authorList>
    </citation>
    <scope>NUCLEOTIDE SEQUENCE</scope>
    <source>
        <strain evidence="15">CGMCC 1.10685</strain>
    </source>
</reference>
<dbReference type="Proteomes" id="UP000315112">
    <property type="component" value="Unassembled WGS sequence"/>
</dbReference>
<evidence type="ECO:0000259" key="13">
    <source>
        <dbReference type="Pfam" id="PF02776"/>
    </source>
</evidence>